<comment type="similarity">
    <text evidence="2 11 12">Belongs to the ATPase A chain family.</text>
</comment>
<evidence type="ECO:0000256" key="12">
    <source>
        <dbReference type="RuleBase" id="RU000483"/>
    </source>
</evidence>
<proteinExistence type="inferred from homology"/>
<dbReference type="NCBIfam" id="NF009955">
    <property type="entry name" value="PRK13421.1"/>
    <property type="match status" value="1"/>
</dbReference>
<name>A0ABR9Y9R0_9PROT</name>
<keyword evidence="4 11" id="KW-0138">CF(0)</keyword>
<dbReference type="SUPFAM" id="SSF81336">
    <property type="entry name" value="F1F0 ATP synthase subunit A"/>
    <property type="match status" value="1"/>
</dbReference>
<dbReference type="PANTHER" id="PTHR42823:SF3">
    <property type="entry name" value="ATP SYNTHASE SUBUNIT A, CHLOROPLASTIC"/>
    <property type="match status" value="1"/>
</dbReference>
<keyword evidence="14" id="KW-1185">Reference proteome</keyword>
<organism evidence="13 14">
    <name type="scientific">Gluconobacter vitians</name>
    <dbReference type="NCBI Taxonomy" id="2728102"/>
    <lineage>
        <taxon>Bacteria</taxon>
        <taxon>Pseudomonadati</taxon>
        <taxon>Pseudomonadota</taxon>
        <taxon>Alphaproteobacteria</taxon>
        <taxon>Acetobacterales</taxon>
        <taxon>Acetobacteraceae</taxon>
        <taxon>Gluconobacter</taxon>
    </lineage>
</organism>
<evidence type="ECO:0000256" key="2">
    <source>
        <dbReference type="ARBA" id="ARBA00006810"/>
    </source>
</evidence>
<dbReference type="Pfam" id="PF00119">
    <property type="entry name" value="ATP-synt_A"/>
    <property type="match status" value="1"/>
</dbReference>
<evidence type="ECO:0000256" key="10">
    <source>
        <dbReference type="ARBA" id="ARBA00023310"/>
    </source>
</evidence>
<dbReference type="HAMAP" id="MF_01393">
    <property type="entry name" value="ATP_synth_a_bact"/>
    <property type="match status" value="1"/>
</dbReference>
<evidence type="ECO:0000313" key="13">
    <source>
        <dbReference type="EMBL" id="MBF0860189.1"/>
    </source>
</evidence>
<keyword evidence="11" id="KW-1003">Cell membrane</keyword>
<dbReference type="PRINTS" id="PR00123">
    <property type="entry name" value="ATPASEA"/>
</dbReference>
<dbReference type="PANTHER" id="PTHR42823">
    <property type="entry name" value="ATP SYNTHASE SUBUNIT A, CHLOROPLASTIC"/>
    <property type="match status" value="1"/>
</dbReference>
<keyword evidence="3 11" id="KW-0813">Transport</keyword>
<evidence type="ECO:0000256" key="5">
    <source>
        <dbReference type="ARBA" id="ARBA00022692"/>
    </source>
</evidence>
<evidence type="ECO:0000256" key="7">
    <source>
        <dbReference type="ARBA" id="ARBA00022989"/>
    </source>
</evidence>
<dbReference type="InterPro" id="IPR035908">
    <property type="entry name" value="F0_ATP_A_sf"/>
</dbReference>
<evidence type="ECO:0000313" key="14">
    <source>
        <dbReference type="Proteomes" id="UP000623107"/>
    </source>
</evidence>
<evidence type="ECO:0000256" key="1">
    <source>
        <dbReference type="ARBA" id="ARBA00004141"/>
    </source>
</evidence>
<dbReference type="NCBIfam" id="TIGR01131">
    <property type="entry name" value="ATP_synt_6_or_A"/>
    <property type="match status" value="1"/>
</dbReference>
<dbReference type="Proteomes" id="UP000623107">
    <property type="component" value="Unassembled WGS sequence"/>
</dbReference>
<evidence type="ECO:0000256" key="9">
    <source>
        <dbReference type="ARBA" id="ARBA00023136"/>
    </source>
</evidence>
<dbReference type="Gene3D" id="1.20.120.220">
    <property type="entry name" value="ATP synthase, F0 complex, subunit A"/>
    <property type="match status" value="1"/>
</dbReference>
<gene>
    <name evidence="11" type="primary">atpB</name>
    <name evidence="13" type="ORF">HKD24_13385</name>
</gene>
<keyword evidence="6 11" id="KW-0375">Hydrogen ion transport</keyword>
<feature type="transmembrane region" description="Helical" evidence="11">
    <location>
        <begin position="195"/>
        <end position="217"/>
    </location>
</feature>
<evidence type="ECO:0000256" key="11">
    <source>
        <dbReference type="HAMAP-Rule" id="MF_01393"/>
    </source>
</evidence>
<reference evidence="13" key="2">
    <citation type="submission" date="2020-11" db="EMBL/GenBank/DDBJ databases">
        <title>Description of novel Gluconobacter species.</title>
        <authorList>
            <person name="Cleenwerck I."/>
            <person name="Cnockaert M."/>
            <person name="Borremans W."/>
            <person name="Wieme A.D."/>
            <person name="De Vuyst L."/>
            <person name="Vandamme P."/>
        </authorList>
    </citation>
    <scope>NUCLEOTIDE SEQUENCE</scope>
    <source>
        <strain evidence="13">LMG 31484</strain>
    </source>
</reference>
<dbReference type="InterPro" id="IPR045082">
    <property type="entry name" value="ATP_syn_F0_a_bact/chloroplast"/>
</dbReference>
<keyword evidence="7 11" id="KW-1133">Transmembrane helix</keyword>
<dbReference type="RefSeq" id="WP_194260720.1">
    <property type="nucleotide sequence ID" value="NZ_JABCQG010000025.1"/>
</dbReference>
<keyword evidence="10 11" id="KW-0066">ATP synthesis</keyword>
<evidence type="ECO:0000256" key="4">
    <source>
        <dbReference type="ARBA" id="ARBA00022547"/>
    </source>
</evidence>
<comment type="subcellular location">
    <subcellularLocation>
        <location evidence="11 12">Cell membrane</location>
        <topology evidence="11 12">Multi-pass membrane protein</topology>
    </subcellularLocation>
    <subcellularLocation>
        <location evidence="1">Membrane</location>
        <topology evidence="1">Multi-pass membrane protein</topology>
    </subcellularLocation>
</comment>
<dbReference type="InterPro" id="IPR000568">
    <property type="entry name" value="ATP_synth_F0_asu"/>
</dbReference>
<feature type="transmembrane region" description="Helical" evidence="11">
    <location>
        <begin position="164"/>
        <end position="188"/>
    </location>
</feature>
<comment type="caution">
    <text evidence="13">The sequence shown here is derived from an EMBL/GenBank/DDBJ whole genome shotgun (WGS) entry which is preliminary data.</text>
</comment>
<keyword evidence="8 11" id="KW-0406">Ion transport</keyword>
<evidence type="ECO:0000256" key="3">
    <source>
        <dbReference type="ARBA" id="ARBA00022448"/>
    </source>
</evidence>
<evidence type="ECO:0000256" key="8">
    <source>
        <dbReference type="ARBA" id="ARBA00023065"/>
    </source>
</evidence>
<keyword evidence="5 11" id="KW-0812">Transmembrane</keyword>
<protein>
    <recommendedName>
        <fullName evidence="11 12">ATP synthase subunit a</fullName>
    </recommendedName>
    <alternativeName>
        <fullName evidence="11">ATP synthase F0 sector subunit a</fullName>
    </alternativeName>
    <alternativeName>
        <fullName evidence="11">F-ATPase subunit 6</fullName>
    </alternativeName>
</protein>
<keyword evidence="9 11" id="KW-0472">Membrane</keyword>
<feature type="transmembrane region" description="Helical" evidence="11">
    <location>
        <begin position="75"/>
        <end position="93"/>
    </location>
</feature>
<dbReference type="EMBL" id="JABCQG010000025">
    <property type="protein sequence ID" value="MBF0860189.1"/>
    <property type="molecule type" value="Genomic_DNA"/>
</dbReference>
<dbReference type="CDD" id="cd00310">
    <property type="entry name" value="ATP-synt_Fo_a_6"/>
    <property type="match status" value="1"/>
</dbReference>
<reference evidence="13" key="1">
    <citation type="submission" date="2020-04" db="EMBL/GenBank/DDBJ databases">
        <authorList>
            <person name="Sombolestani A."/>
        </authorList>
    </citation>
    <scope>NUCLEOTIDE SEQUENCE</scope>
    <source>
        <strain evidence="13">LMG 31484</strain>
    </source>
</reference>
<accession>A0ABR9Y9R0</accession>
<comment type="function">
    <text evidence="11 12">Key component of the proton channel; it plays a direct role in the translocation of protons across the membrane.</text>
</comment>
<feature type="transmembrane region" description="Helical" evidence="11">
    <location>
        <begin position="105"/>
        <end position="126"/>
    </location>
</feature>
<evidence type="ECO:0000256" key="6">
    <source>
        <dbReference type="ARBA" id="ARBA00022781"/>
    </source>
</evidence>
<sequence>MMSPLSSRILFHVGPVPVTQPVVTTWGIMAVLTIGAACASRSLTSGVPGRLQTAFELGVTALDGQIRETMRTEPAPYRAFVGTLFLFILVANWSSLVPGVQPPTAILATDAALAIIVFVAIIVFGIRSGGVRGYLRSFLWPSVVMIPLNLIGTVTRTFSLMVRLFGNIMAGVFIIGIVLSLAGLLVPIPLMALDLLTGAVQAYIFAVLAMVFIAGVLTRPAVPATPQSIKNTGSRS</sequence>